<sequence>MENRCACNVIHEQALALRAEVIRELRAKGENVGPPFDIPGGKTYLWSRTLTSLELDACLNWQEVIGAANTLEHAAVDGVKVMPKPFFAHPFEENRVAVTAGYFVFRLIAPVERCFRRGYLAIARRWRAKR</sequence>
<gene>
    <name evidence="1" type="ORF">AQZ52_11070</name>
</gene>
<comment type="caution">
    <text evidence="1">The sequence shown here is derived from an EMBL/GenBank/DDBJ whole genome shotgun (WGS) entry which is preliminary data.</text>
</comment>
<dbReference type="STRING" id="1117702.AQZ52_11070"/>
<evidence type="ECO:0000313" key="2">
    <source>
        <dbReference type="Proteomes" id="UP000058012"/>
    </source>
</evidence>
<evidence type="ECO:0000313" key="1">
    <source>
        <dbReference type="EMBL" id="KUR71204.1"/>
    </source>
</evidence>
<organism evidence="1 2">
    <name type="scientific">Novosphingobium fuchskuhlense</name>
    <dbReference type="NCBI Taxonomy" id="1117702"/>
    <lineage>
        <taxon>Bacteria</taxon>
        <taxon>Pseudomonadati</taxon>
        <taxon>Pseudomonadota</taxon>
        <taxon>Alphaproteobacteria</taxon>
        <taxon>Sphingomonadales</taxon>
        <taxon>Sphingomonadaceae</taxon>
        <taxon>Novosphingobium</taxon>
    </lineage>
</organism>
<dbReference type="Proteomes" id="UP000058012">
    <property type="component" value="Unassembled WGS sequence"/>
</dbReference>
<keyword evidence="2" id="KW-1185">Reference proteome</keyword>
<dbReference type="AlphaFoldDB" id="A0A117UUQ8"/>
<name>A0A117UUQ8_9SPHN</name>
<accession>A0A117UUQ8</accession>
<reference evidence="1 2" key="1">
    <citation type="submission" date="2015-10" db="EMBL/GenBank/DDBJ databases">
        <title>Draft genome sequence of Novosphingobium fuchskuhlense DSM 25065 isolated from a surface water sample of the southwest basin of Lake Grosse Fuchskuhle.</title>
        <authorList>
            <person name="Ruckert C."/>
            <person name="Winkler A."/>
            <person name="Glaeser J."/>
            <person name="Grossart H.-P."/>
            <person name="Kalinowski J."/>
            <person name="Glaeser S."/>
        </authorList>
    </citation>
    <scope>NUCLEOTIDE SEQUENCE [LARGE SCALE GENOMIC DNA]</scope>
    <source>
        <strain evidence="1 2">FNE08-7</strain>
    </source>
</reference>
<proteinExistence type="predicted"/>
<dbReference type="EMBL" id="LLZS01000007">
    <property type="protein sequence ID" value="KUR71204.1"/>
    <property type="molecule type" value="Genomic_DNA"/>
</dbReference>
<protein>
    <submittedName>
        <fullName evidence="1">Uncharacterized protein</fullName>
    </submittedName>
</protein>